<dbReference type="GO" id="GO:0000719">
    <property type="term" value="P:photoreactive repair"/>
    <property type="evidence" value="ECO:0007669"/>
    <property type="project" value="TreeGrafter"/>
</dbReference>
<evidence type="ECO:0000256" key="1">
    <source>
        <dbReference type="ARBA" id="ARBA00001974"/>
    </source>
</evidence>
<dbReference type="InterPro" id="IPR006050">
    <property type="entry name" value="DNA_photolyase_N"/>
</dbReference>
<comment type="catalytic activity">
    <reaction evidence="13">
        <text>cyclobutadipyrimidine (in DNA) = 2 pyrimidine residues (in DNA).</text>
        <dbReference type="EC" id="4.1.99.3"/>
    </reaction>
</comment>
<evidence type="ECO:0000313" key="17">
    <source>
        <dbReference type="Proteomes" id="UP000730161"/>
    </source>
</evidence>
<keyword evidence="5" id="KW-0285">Flavoprotein</keyword>
<feature type="domain" description="Photolyase/cryptochrome alpha/beta" evidence="15">
    <location>
        <begin position="26"/>
        <end position="154"/>
    </location>
</feature>
<comment type="cofactor">
    <cofactor evidence="1">
        <name>FAD</name>
        <dbReference type="ChEBI" id="CHEBI:57692"/>
    </cofactor>
</comment>
<evidence type="ECO:0000256" key="7">
    <source>
        <dbReference type="ARBA" id="ARBA00022827"/>
    </source>
</evidence>
<evidence type="ECO:0000256" key="4">
    <source>
        <dbReference type="ARBA" id="ARBA00014046"/>
    </source>
</evidence>
<dbReference type="AlphaFoldDB" id="A0A8J7W8D9"/>
<dbReference type="GO" id="GO:0003904">
    <property type="term" value="F:deoxyribodipyrimidine photo-lyase activity"/>
    <property type="evidence" value="ECO:0007669"/>
    <property type="project" value="UniProtKB-EC"/>
</dbReference>
<dbReference type="Gene3D" id="1.25.40.80">
    <property type="match status" value="1"/>
</dbReference>
<evidence type="ECO:0000256" key="8">
    <source>
        <dbReference type="ARBA" id="ARBA00022991"/>
    </source>
</evidence>
<evidence type="ECO:0000256" key="6">
    <source>
        <dbReference type="ARBA" id="ARBA00022763"/>
    </source>
</evidence>
<dbReference type="PROSITE" id="PS51645">
    <property type="entry name" value="PHR_CRY_ALPHA_BETA"/>
    <property type="match status" value="1"/>
</dbReference>
<dbReference type="InterPro" id="IPR036155">
    <property type="entry name" value="Crypto/Photolyase_N_sf"/>
</dbReference>
<keyword evidence="8" id="KW-0157">Chromophore</keyword>
<evidence type="ECO:0000256" key="5">
    <source>
        <dbReference type="ARBA" id="ARBA00022630"/>
    </source>
</evidence>
<dbReference type="Gene3D" id="3.40.50.620">
    <property type="entry name" value="HUPs"/>
    <property type="match status" value="1"/>
</dbReference>
<dbReference type="RefSeq" id="WP_246495915.1">
    <property type="nucleotide sequence ID" value="NZ_JWHL01000001.1"/>
</dbReference>
<evidence type="ECO:0000313" key="16">
    <source>
        <dbReference type="EMBL" id="MBR1368210.1"/>
    </source>
</evidence>
<dbReference type="Proteomes" id="UP000730161">
    <property type="component" value="Unassembled WGS sequence"/>
</dbReference>
<dbReference type="Pfam" id="PF00875">
    <property type="entry name" value="DNA_photolyase"/>
    <property type="match status" value="1"/>
</dbReference>
<comment type="similarity">
    <text evidence="2">Belongs to the DNA photolyase class-2 family.</text>
</comment>
<dbReference type="GO" id="GO:0003677">
    <property type="term" value="F:DNA binding"/>
    <property type="evidence" value="ECO:0007669"/>
    <property type="project" value="UniProtKB-KW"/>
</dbReference>
<dbReference type="PROSITE" id="PS01083">
    <property type="entry name" value="DNA_PHOTOLYASES_2_1"/>
    <property type="match status" value="1"/>
</dbReference>
<keyword evidence="7" id="KW-0274">FAD</keyword>
<dbReference type="PANTHER" id="PTHR10211:SF0">
    <property type="entry name" value="DEOXYRIBODIPYRIMIDINE PHOTO-LYASE"/>
    <property type="match status" value="1"/>
</dbReference>
<organism evidence="16 17">
    <name type="scientific">Methanocalculus chunghsingensis</name>
    <dbReference type="NCBI Taxonomy" id="156457"/>
    <lineage>
        <taxon>Archaea</taxon>
        <taxon>Methanobacteriati</taxon>
        <taxon>Methanobacteriota</taxon>
        <taxon>Stenosarchaea group</taxon>
        <taxon>Methanomicrobia</taxon>
        <taxon>Methanomicrobiales</taxon>
        <taxon>Methanocalculaceae</taxon>
        <taxon>Methanocalculus</taxon>
    </lineage>
</organism>
<keyword evidence="9" id="KW-0238">DNA-binding</keyword>
<reference evidence="16" key="1">
    <citation type="submission" date="2014-12" db="EMBL/GenBank/DDBJ databases">
        <authorList>
            <person name="Huang H.-H."/>
            <person name="Chen S.-C."/>
            <person name="Lai M.-C."/>
        </authorList>
    </citation>
    <scope>NUCLEOTIDE SEQUENCE</scope>
    <source>
        <strain evidence="16">K1F9705b</strain>
    </source>
</reference>
<accession>A0A8J7W8D9</accession>
<sequence length="466" mass="53839">MTAEFRIVIEKERIHYLSEAEIGRGDRIIYWMQRSQRAEENHALEYAVAEANRLSLPLVVHFCIDPAYPAAPDRAYRFMLEGLKETAERLKARKILFLPTIGDPIRNIPQGAEDAALVISDRGYLRHERNWRQEIAKRLTCPLIEVETETVVPVRAASLKEEWSAATLRKKITPQIPEYLHTIDEGVLKKNALKIDTPEFAITDIDGVLKKIGLFEPKNPLVADGGRYEAMKRLQAFTGSTIQYYSTQRNDPGKEVTSGLSPYLHFGQISPVEVARAVSGKPGSSAFLEELIVRRELAINFVWYNSRYDLFDGLPDWPKKTLQKHAGDEREYLYTDDELRRAETHDPYWNAAQKEMLLCGRMHNYMRMYWGKKILEWSDTPESGYDRAIVLNDEYELDGRDPNGYTGVAWCFGKHDRPWKERPIFGMVRYMNANGLKRKGDIQGYQERIEEIWKLSIAGDLIVDHR</sequence>
<keyword evidence="10" id="KW-0234">DNA repair</keyword>
<dbReference type="FunFam" id="1.10.579.10:FF:000002">
    <property type="entry name" value="Deoxyribodipyrimidine photolyase"/>
    <property type="match status" value="1"/>
</dbReference>
<evidence type="ECO:0000256" key="2">
    <source>
        <dbReference type="ARBA" id="ARBA00006409"/>
    </source>
</evidence>
<dbReference type="SUPFAM" id="SSF52425">
    <property type="entry name" value="Cryptochrome/photolyase, N-terminal domain"/>
    <property type="match status" value="1"/>
</dbReference>
<evidence type="ECO:0000259" key="15">
    <source>
        <dbReference type="PROSITE" id="PS51645"/>
    </source>
</evidence>
<keyword evidence="6" id="KW-0227">DNA damage</keyword>
<evidence type="ECO:0000256" key="3">
    <source>
        <dbReference type="ARBA" id="ARBA00013149"/>
    </source>
</evidence>
<evidence type="ECO:0000256" key="10">
    <source>
        <dbReference type="ARBA" id="ARBA00023204"/>
    </source>
</evidence>
<dbReference type="InterPro" id="IPR032673">
    <property type="entry name" value="DNA_photolyase_2_CS"/>
</dbReference>
<dbReference type="InterPro" id="IPR014729">
    <property type="entry name" value="Rossmann-like_a/b/a_fold"/>
</dbReference>
<dbReference type="EMBL" id="JWHL01000001">
    <property type="protein sequence ID" value="MBR1368210.1"/>
    <property type="molecule type" value="Genomic_DNA"/>
</dbReference>
<proteinExistence type="inferred from homology"/>
<evidence type="ECO:0000256" key="13">
    <source>
        <dbReference type="ARBA" id="ARBA00033999"/>
    </source>
</evidence>
<keyword evidence="17" id="KW-1185">Reference proteome</keyword>
<comment type="cofactor">
    <cofactor evidence="14">
        <name>coenzyme F420-(gamma-Glu)n</name>
        <dbReference type="ChEBI" id="CHEBI:133980"/>
    </cofactor>
</comment>
<evidence type="ECO:0000256" key="12">
    <source>
        <dbReference type="ARBA" id="ARBA00031671"/>
    </source>
</evidence>
<dbReference type="InterPro" id="IPR036134">
    <property type="entry name" value="Crypto/Photolyase_FAD-like_sf"/>
</dbReference>
<evidence type="ECO:0000256" key="9">
    <source>
        <dbReference type="ARBA" id="ARBA00023125"/>
    </source>
</evidence>
<gene>
    <name evidence="16" type="ORF">RJ53_01350</name>
</gene>
<comment type="caution">
    <text evidence="16">The sequence shown here is derived from an EMBL/GenBank/DDBJ whole genome shotgun (WGS) entry which is preliminary data.</text>
</comment>
<evidence type="ECO:0000256" key="11">
    <source>
        <dbReference type="ARBA" id="ARBA00023239"/>
    </source>
</evidence>
<evidence type="ECO:0000256" key="14">
    <source>
        <dbReference type="ARBA" id="ARBA00053026"/>
    </source>
</evidence>
<dbReference type="InterPro" id="IPR052219">
    <property type="entry name" value="Photolyase_Class-2"/>
</dbReference>
<name>A0A8J7W8D9_9EURY</name>
<dbReference type="PANTHER" id="PTHR10211">
    <property type="entry name" value="DEOXYRIBODIPYRIMIDINE PHOTOLYASE"/>
    <property type="match status" value="1"/>
</dbReference>
<dbReference type="SUPFAM" id="SSF48173">
    <property type="entry name" value="Cryptochrome/photolyase FAD-binding domain"/>
    <property type="match status" value="1"/>
</dbReference>
<dbReference type="EC" id="4.1.99.3" evidence="3"/>
<keyword evidence="11" id="KW-0456">Lyase</keyword>
<protein>
    <recommendedName>
        <fullName evidence="4">Deoxyribodipyrimidine photo-lyase</fullName>
        <ecNumber evidence="3">4.1.99.3</ecNumber>
    </recommendedName>
    <alternativeName>
        <fullName evidence="12">DNA photolyase</fullName>
    </alternativeName>
</protein>
<dbReference type="Gene3D" id="1.10.579.10">
    <property type="entry name" value="DNA Cyclobutane Dipyrimidine Photolyase, subunit A, domain 3"/>
    <property type="match status" value="1"/>
</dbReference>